<dbReference type="KEGG" id="ppv:NJ69_21780"/>
<dbReference type="RefSeq" id="WP_039582952.1">
    <property type="nucleotide sequence ID" value="NZ_CP009747.1"/>
</dbReference>
<dbReference type="EMBL" id="CP031641">
    <property type="protein sequence ID" value="AXO86917.1"/>
    <property type="molecule type" value="Genomic_DNA"/>
</dbReference>
<proteinExistence type="predicted"/>
<protein>
    <submittedName>
        <fullName evidence="1">Uncharacterized protein</fullName>
    </submittedName>
</protein>
<name>A0AAI8K886_9PSED</name>
<evidence type="ECO:0000313" key="2">
    <source>
        <dbReference type="Proteomes" id="UP000258127"/>
    </source>
</evidence>
<accession>A0AAI8K886</accession>
<dbReference type="AlphaFoldDB" id="A0AAI8K886"/>
<sequence length="226" mass="24954">MTYHDHSVLLVGHSIVLMPPDILPQSRADALDSLQYCQLLACKQAGERFDHPDAWAAAYRQAFAALSWIRTVNLHEQITLGADGLSTDDAPLATWFKQRQIALDALREAAAERVCGHAAGLDHLLRFAVRQQAERADVSVEFALLGSGPSLDLCSVAWRSEQPVTRDIFAAALRHLPSSVEVSLRAMSLNLNTQAFASRRAALRGLVEQKERDQPRRLELGVSSHE</sequence>
<dbReference type="Proteomes" id="UP000258127">
    <property type="component" value="Chromosome"/>
</dbReference>
<reference evidence="1 2" key="1">
    <citation type="submission" date="2018-08" db="EMBL/GenBank/DDBJ databases">
        <authorList>
            <person name="Lee Y."/>
            <person name="Kakembo D."/>
        </authorList>
    </citation>
    <scope>NUCLEOTIDE SEQUENCE [LARGE SCALE GENOMIC DNA]</scope>
    <source>
        <strain evidence="1 2">JBCS1880</strain>
    </source>
</reference>
<gene>
    <name evidence="1" type="ORF">DZC75_02410</name>
</gene>
<evidence type="ECO:0000313" key="1">
    <source>
        <dbReference type="EMBL" id="AXO86917.1"/>
    </source>
</evidence>
<organism evidence="1 2">
    <name type="scientific">Pseudomonas parafulva</name>
    <dbReference type="NCBI Taxonomy" id="157782"/>
    <lineage>
        <taxon>Bacteria</taxon>
        <taxon>Pseudomonadati</taxon>
        <taxon>Pseudomonadota</taxon>
        <taxon>Gammaproteobacteria</taxon>
        <taxon>Pseudomonadales</taxon>
        <taxon>Pseudomonadaceae</taxon>
        <taxon>Pseudomonas</taxon>
    </lineage>
</organism>
<keyword evidence="2" id="KW-1185">Reference proteome</keyword>